<dbReference type="Gene3D" id="3.40.630.10">
    <property type="entry name" value="Zn peptidases"/>
    <property type="match status" value="1"/>
</dbReference>
<comment type="caution">
    <text evidence="3">The sequence shown here is derived from an EMBL/GenBank/DDBJ whole genome shotgun (WGS) entry which is preliminary data.</text>
</comment>
<dbReference type="RefSeq" id="WP_191733071.1">
    <property type="nucleotide sequence ID" value="NZ_JACSPR010000003.1"/>
</dbReference>
<dbReference type="Pfam" id="PF07687">
    <property type="entry name" value="M20_dimer"/>
    <property type="match status" value="1"/>
</dbReference>
<dbReference type="InterPro" id="IPR017144">
    <property type="entry name" value="Xaa-Arg_dipeptidase"/>
</dbReference>
<dbReference type="InterPro" id="IPR052030">
    <property type="entry name" value="Peptidase_M20/M20A_hydrolases"/>
</dbReference>
<dbReference type="InterPro" id="IPR011650">
    <property type="entry name" value="Peptidase_M20_dimer"/>
</dbReference>
<dbReference type="GO" id="GO:0071713">
    <property type="term" value="F:para-aminobenzoyl-glutamate hydrolase activity"/>
    <property type="evidence" value="ECO:0007669"/>
    <property type="project" value="TreeGrafter"/>
</dbReference>
<dbReference type="SUPFAM" id="SSF53187">
    <property type="entry name" value="Zn-dependent exopeptidases"/>
    <property type="match status" value="1"/>
</dbReference>
<dbReference type="InterPro" id="IPR017439">
    <property type="entry name" value="Amidohydrolase"/>
</dbReference>
<dbReference type="PIRSF" id="PIRSF037226">
    <property type="entry name" value="Amidohydrolase_ACY1L2_prd"/>
    <property type="match status" value="1"/>
</dbReference>
<dbReference type="PANTHER" id="PTHR30575:SF3">
    <property type="entry name" value="PEPTIDASE M20 DIMERISATION DOMAIN-CONTAINING PROTEIN"/>
    <property type="match status" value="1"/>
</dbReference>
<dbReference type="FunFam" id="3.30.70.360:FF:000004">
    <property type="entry name" value="Peptidase M20 domain-containing protein 2"/>
    <property type="match status" value="1"/>
</dbReference>
<organism evidence="3 4">
    <name type="scientific">Corynebacterium gallinarum</name>
    <dbReference type="NCBI Taxonomy" id="2762214"/>
    <lineage>
        <taxon>Bacteria</taxon>
        <taxon>Bacillati</taxon>
        <taxon>Actinomycetota</taxon>
        <taxon>Actinomycetes</taxon>
        <taxon>Mycobacteriales</taxon>
        <taxon>Corynebacteriaceae</taxon>
        <taxon>Corynebacterium</taxon>
    </lineage>
</organism>
<reference evidence="3 4" key="1">
    <citation type="submission" date="2020-08" db="EMBL/GenBank/DDBJ databases">
        <title>A Genomic Blueprint of the Chicken Gut Microbiome.</title>
        <authorList>
            <person name="Gilroy R."/>
            <person name="Ravi A."/>
            <person name="Getino M."/>
            <person name="Pursley I."/>
            <person name="Horton D.L."/>
            <person name="Alikhan N.-F."/>
            <person name="Baker D."/>
            <person name="Gharbi K."/>
            <person name="Hall N."/>
            <person name="Watson M."/>
            <person name="Adriaenssens E.M."/>
            <person name="Foster-Nyarko E."/>
            <person name="Jarju S."/>
            <person name="Secka A."/>
            <person name="Antonio M."/>
            <person name="Oren A."/>
            <person name="Chaudhuri R."/>
            <person name="La Ragione R.M."/>
            <person name="Hildebrand F."/>
            <person name="Pallen M.J."/>
        </authorList>
    </citation>
    <scope>NUCLEOTIDE SEQUENCE [LARGE SCALE GENOMIC DNA]</scope>
    <source>
        <strain evidence="3 4">Sa1YVA5</strain>
    </source>
</reference>
<dbReference type="PANTHER" id="PTHR30575">
    <property type="entry name" value="PEPTIDASE M20"/>
    <property type="match status" value="1"/>
</dbReference>
<dbReference type="Proteomes" id="UP000650224">
    <property type="component" value="Unassembled WGS sequence"/>
</dbReference>
<gene>
    <name evidence="3" type="ORF">H9627_05835</name>
</gene>
<dbReference type="GO" id="GO:0005737">
    <property type="term" value="C:cytoplasm"/>
    <property type="evidence" value="ECO:0007669"/>
    <property type="project" value="TreeGrafter"/>
</dbReference>
<dbReference type="CDD" id="cd05672">
    <property type="entry name" value="M20_ACY1L2-like"/>
    <property type="match status" value="1"/>
</dbReference>
<name>A0A8I0HQM6_9CORY</name>
<accession>A0A8I0HQM6</accession>
<dbReference type="AlphaFoldDB" id="A0A8I0HQM6"/>
<dbReference type="Pfam" id="PF01546">
    <property type="entry name" value="Peptidase_M20"/>
    <property type="match status" value="1"/>
</dbReference>
<feature type="domain" description="Peptidase M20 dimerisation" evidence="2">
    <location>
        <begin position="224"/>
        <end position="319"/>
    </location>
</feature>
<evidence type="ECO:0000313" key="4">
    <source>
        <dbReference type="Proteomes" id="UP000650224"/>
    </source>
</evidence>
<proteinExistence type="inferred from homology"/>
<sequence length="460" mass="49251">MSSQPLPPPTTYLDYMEEGIARRKAEAEALMAAAEGVLADYPGQTVLWRDLQERGETLRDDLRDIAFDLHDHPEEAFEEFHARQVIVDKLTARGFTAETGVYGVETALEASWTTQGYDATRHPTIAILAEYDALPEIGHACGHNIIAAAGVGAFLTATAVLADAERTAPDGLGFEGRLVLLGTPAEEGHSGKEYMIAGGAFEGIDAAIMIHPFAYDIAEHVWVGRRTMTATFHGVSAHASAQPFMGRNALDAASLAYQGLGMLRQQMPPSDRLHAIVTEGGNRPSVIPDAAKMAVYVRSLLPEALVELSTRVNDVMEGAAKMAGVGLELNWDIHPASLPVRNNHVLATRWARTQQLRGRTALPAGILPDTLAASTDFGNVSHIIPGIHPMVKISPENVALHTKEFAVYARTEEAVDAAVDSSIGLAQVAVDALADPQLLAAARAEFEATGGVLKVADYME</sequence>
<evidence type="ECO:0000259" key="2">
    <source>
        <dbReference type="Pfam" id="PF07687"/>
    </source>
</evidence>
<dbReference type="NCBIfam" id="TIGR01891">
    <property type="entry name" value="amidohydrolases"/>
    <property type="match status" value="1"/>
</dbReference>
<dbReference type="SUPFAM" id="SSF55031">
    <property type="entry name" value="Bacterial exopeptidase dimerisation domain"/>
    <property type="match status" value="1"/>
</dbReference>
<evidence type="ECO:0000313" key="3">
    <source>
        <dbReference type="EMBL" id="MBD8029850.1"/>
    </source>
</evidence>
<comment type="similarity">
    <text evidence="1">Belongs to the peptidase M20A family.</text>
</comment>
<dbReference type="EMBL" id="JACSPR010000003">
    <property type="protein sequence ID" value="MBD8029850.1"/>
    <property type="molecule type" value="Genomic_DNA"/>
</dbReference>
<dbReference type="InterPro" id="IPR036264">
    <property type="entry name" value="Bact_exopeptidase_dim_dom"/>
</dbReference>
<dbReference type="InterPro" id="IPR002933">
    <property type="entry name" value="Peptidase_M20"/>
</dbReference>
<protein>
    <recommendedName>
        <fullName evidence="1">Peptidase M20 domain-containing protein 2</fullName>
    </recommendedName>
</protein>
<dbReference type="Gene3D" id="3.30.70.360">
    <property type="match status" value="1"/>
</dbReference>
<dbReference type="GO" id="GO:0046657">
    <property type="term" value="P:folic acid catabolic process"/>
    <property type="evidence" value="ECO:0007669"/>
    <property type="project" value="TreeGrafter"/>
</dbReference>
<keyword evidence="4" id="KW-1185">Reference proteome</keyword>
<dbReference type="GO" id="GO:0016805">
    <property type="term" value="F:dipeptidase activity"/>
    <property type="evidence" value="ECO:0007669"/>
    <property type="project" value="InterPro"/>
</dbReference>
<evidence type="ECO:0000256" key="1">
    <source>
        <dbReference type="PIRNR" id="PIRNR037226"/>
    </source>
</evidence>